<name>A0A0R1J7P8_9LACO</name>
<comment type="caution">
    <text evidence="1">The sequence shown here is derived from an EMBL/GenBank/DDBJ whole genome shotgun (WGS) entry which is preliminary data.</text>
</comment>
<dbReference type="PATRIC" id="fig|1423811.3.peg.364"/>
<sequence>MELENINCSKDTYQEFLHYLNSLGDENKKIRSEKIIPTKYEILGITMGDLDRISKKICRGNPLEFLKMADDSNYETIIIQGYVISHLKLTADEFENYCYKYISKADCWSICDMVIHFKQILNFPSQFFITIKNYLKSDNPWFQRTGLVFLLKFYIKTDFYSDSLNLATKINSSHKYVELGQAWFYSVAFQTHQSDIYQVIANSNPHLAKLTISKIKSSSKTSPEEKLKLTKIRKNIK</sequence>
<dbReference type="PANTHER" id="PTHR34070:SF1">
    <property type="entry name" value="DNA ALKYLATION REPAIR PROTEIN"/>
    <property type="match status" value="1"/>
</dbReference>
<dbReference type="InterPro" id="IPR014825">
    <property type="entry name" value="DNA_alkylation"/>
</dbReference>
<dbReference type="Gene3D" id="1.25.10.90">
    <property type="match status" value="1"/>
</dbReference>
<dbReference type="RefSeq" id="WP_057765809.1">
    <property type="nucleotide sequence ID" value="NZ_AZDG01000011.1"/>
</dbReference>
<dbReference type="AlphaFoldDB" id="A0A0R1J7P8"/>
<keyword evidence="2" id="KW-1185">Reference proteome</keyword>
<organism evidence="1 2">
    <name type="scientific">Companilactobacillus tucceti DSM 20183</name>
    <dbReference type="NCBI Taxonomy" id="1423811"/>
    <lineage>
        <taxon>Bacteria</taxon>
        <taxon>Bacillati</taxon>
        <taxon>Bacillota</taxon>
        <taxon>Bacilli</taxon>
        <taxon>Lactobacillales</taxon>
        <taxon>Lactobacillaceae</taxon>
        <taxon>Companilactobacillus</taxon>
    </lineage>
</organism>
<evidence type="ECO:0000313" key="1">
    <source>
        <dbReference type="EMBL" id="KRK64481.1"/>
    </source>
</evidence>
<dbReference type="Proteomes" id="UP000050929">
    <property type="component" value="Unassembled WGS sequence"/>
</dbReference>
<gene>
    <name evidence="1" type="ORF">FC72_GL000363</name>
</gene>
<dbReference type="EMBL" id="AZDG01000011">
    <property type="protein sequence ID" value="KRK64481.1"/>
    <property type="molecule type" value="Genomic_DNA"/>
</dbReference>
<evidence type="ECO:0000313" key="2">
    <source>
        <dbReference type="Proteomes" id="UP000050929"/>
    </source>
</evidence>
<evidence type="ECO:0008006" key="3">
    <source>
        <dbReference type="Google" id="ProtNLM"/>
    </source>
</evidence>
<dbReference type="SUPFAM" id="SSF48371">
    <property type="entry name" value="ARM repeat"/>
    <property type="match status" value="1"/>
</dbReference>
<dbReference type="CDD" id="cd06561">
    <property type="entry name" value="AlkD_like"/>
    <property type="match status" value="1"/>
</dbReference>
<proteinExistence type="predicted"/>
<dbReference type="InterPro" id="IPR016024">
    <property type="entry name" value="ARM-type_fold"/>
</dbReference>
<dbReference type="STRING" id="1423811.FC72_GL000363"/>
<protein>
    <recommendedName>
        <fullName evidence="3">DNA alkylation repair enzyme</fullName>
    </recommendedName>
</protein>
<dbReference type="Pfam" id="PF08713">
    <property type="entry name" value="DNA_alkylation"/>
    <property type="match status" value="1"/>
</dbReference>
<dbReference type="PANTHER" id="PTHR34070">
    <property type="entry name" value="ARMADILLO-TYPE FOLD"/>
    <property type="match status" value="1"/>
</dbReference>
<accession>A0A0R1J7P8</accession>
<dbReference type="OrthoDB" id="9784740at2"/>
<reference evidence="1 2" key="1">
    <citation type="journal article" date="2015" name="Genome Announc.">
        <title>Expanding the biotechnology potential of lactobacilli through comparative genomics of 213 strains and associated genera.</title>
        <authorList>
            <person name="Sun Z."/>
            <person name="Harris H.M."/>
            <person name="McCann A."/>
            <person name="Guo C."/>
            <person name="Argimon S."/>
            <person name="Zhang W."/>
            <person name="Yang X."/>
            <person name="Jeffery I.B."/>
            <person name="Cooney J.C."/>
            <person name="Kagawa T.F."/>
            <person name="Liu W."/>
            <person name="Song Y."/>
            <person name="Salvetti E."/>
            <person name="Wrobel A."/>
            <person name="Rasinkangas P."/>
            <person name="Parkhill J."/>
            <person name="Rea M.C."/>
            <person name="O'Sullivan O."/>
            <person name="Ritari J."/>
            <person name="Douillard F.P."/>
            <person name="Paul Ross R."/>
            <person name="Yang R."/>
            <person name="Briner A.E."/>
            <person name="Felis G.E."/>
            <person name="de Vos W.M."/>
            <person name="Barrangou R."/>
            <person name="Klaenhammer T.R."/>
            <person name="Caufield P.W."/>
            <person name="Cui Y."/>
            <person name="Zhang H."/>
            <person name="O'Toole P.W."/>
        </authorList>
    </citation>
    <scope>NUCLEOTIDE SEQUENCE [LARGE SCALE GENOMIC DNA]</scope>
    <source>
        <strain evidence="1 2">DSM 20183</strain>
    </source>
</reference>